<evidence type="ECO:0000313" key="2">
    <source>
        <dbReference type="EMBL" id="NYJ00116.1"/>
    </source>
</evidence>
<evidence type="ECO:0000256" key="1">
    <source>
        <dbReference type="SAM" id="MobiDB-lite"/>
    </source>
</evidence>
<comment type="caution">
    <text evidence="2">The sequence shown here is derived from an EMBL/GenBank/DDBJ whole genome shotgun (WGS) entry which is preliminary data.</text>
</comment>
<evidence type="ECO:0000313" key="3">
    <source>
        <dbReference type="Proteomes" id="UP000530424"/>
    </source>
</evidence>
<feature type="compositionally biased region" description="Low complexity" evidence="1">
    <location>
        <begin position="141"/>
        <end position="154"/>
    </location>
</feature>
<dbReference type="AlphaFoldDB" id="A0A853BZB9"/>
<evidence type="ECO:0008006" key="4">
    <source>
        <dbReference type="Google" id="ProtNLM"/>
    </source>
</evidence>
<sequence>MSREALRKRLFVAGALPAVLVLAYLLKVTLMLSHNGDGRERFAQEAYGAAADELEANQSLDLFESWITAFDEGAARHAAGELDTAIALYTDALDGVPAEQECLVRINLALAHEAAGGELMTQKRPDRDAAETAWQAGVDALAAGGCPDDAPGGAEQTADAKAVDDRLQKLLDQEKDKKDDEKKEPEKEDEPQPPSPEEKKLDRRNAAGQTERNNERQQQGEAGLRGPTW</sequence>
<accession>A0A853BZB9</accession>
<feature type="compositionally biased region" description="Basic and acidic residues" evidence="1">
    <location>
        <begin position="161"/>
        <end position="186"/>
    </location>
</feature>
<feature type="region of interest" description="Disordered" evidence="1">
    <location>
        <begin position="141"/>
        <end position="229"/>
    </location>
</feature>
<dbReference type="Proteomes" id="UP000530424">
    <property type="component" value="Unassembled WGS sequence"/>
</dbReference>
<name>A0A853BZB9_9ACTN</name>
<feature type="compositionally biased region" description="Polar residues" evidence="1">
    <location>
        <begin position="207"/>
        <end position="220"/>
    </location>
</feature>
<gene>
    <name evidence="2" type="ORF">HNR19_000814</name>
</gene>
<dbReference type="RefSeq" id="WP_179666752.1">
    <property type="nucleotide sequence ID" value="NZ_JACCFP010000001.1"/>
</dbReference>
<keyword evidence="3" id="KW-1185">Reference proteome</keyword>
<proteinExistence type="predicted"/>
<dbReference type="EMBL" id="JACCFP010000001">
    <property type="protein sequence ID" value="NYJ00116.1"/>
    <property type="molecule type" value="Genomic_DNA"/>
</dbReference>
<reference evidence="2 3" key="1">
    <citation type="submission" date="2020-07" db="EMBL/GenBank/DDBJ databases">
        <title>Sequencing the genomes of 1000 actinobacteria strains.</title>
        <authorList>
            <person name="Klenk H.-P."/>
        </authorList>
    </citation>
    <scope>NUCLEOTIDE SEQUENCE [LARGE SCALE GENOMIC DNA]</scope>
    <source>
        <strain evidence="2 3">DSM 103833</strain>
    </source>
</reference>
<protein>
    <recommendedName>
        <fullName evidence="4">Tetratricopeptide repeat protein</fullName>
    </recommendedName>
</protein>
<feature type="compositionally biased region" description="Basic and acidic residues" evidence="1">
    <location>
        <begin position="196"/>
        <end position="205"/>
    </location>
</feature>
<organism evidence="2 3">
    <name type="scientific">Nocardioides thalensis</name>
    <dbReference type="NCBI Taxonomy" id="1914755"/>
    <lineage>
        <taxon>Bacteria</taxon>
        <taxon>Bacillati</taxon>
        <taxon>Actinomycetota</taxon>
        <taxon>Actinomycetes</taxon>
        <taxon>Propionibacteriales</taxon>
        <taxon>Nocardioidaceae</taxon>
        <taxon>Nocardioides</taxon>
    </lineage>
</organism>